<name>A0A941HV88_9CAUL</name>
<feature type="transmembrane region" description="Helical" evidence="1">
    <location>
        <begin position="29"/>
        <end position="54"/>
    </location>
</feature>
<feature type="transmembrane region" description="Helical" evidence="1">
    <location>
        <begin position="84"/>
        <end position="103"/>
    </location>
</feature>
<dbReference type="EMBL" id="JAGSGD010000001">
    <property type="protein sequence ID" value="MBR7618360.1"/>
    <property type="molecule type" value="Genomic_DNA"/>
</dbReference>
<dbReference type="GO" id="GO:0015558">
    <property type="term" value="F:secondary active p-aminobenzoyl-glutamate transmembrane transporter activity"/>
    <property type="evidence" value="ECO:0007669"/>
    <property type="project" value="InterPro"/>
</dbReference>
<feature type="transmembrane region" description="Helical" evidence="1">
    <location>
        <begin position="163"/>
        <end position="182"/>
    </location>
</feature>
<gene>
    <name evidence="2" type="ORF">JKL49_03070</name>
</gene>
<dbReference type="AlphaFoldDB" id="A0A941HV88"/>
<feature type="transmembrane region" description="Helical" evidence="1">
    <location>
        <begin position="213"/>
        <end position="231"/>
    </location>
</feature>
<dbReference type="GO" id="GO:1902604">
    <property type="term" value="P:p-aminobenzoyl-glutamate transmembrane transport"/>
    <property type="evidence" value="ECO:0007669"/>
    <property type="project" value="InterPro"/>
</dbReference>
<dbReference type="RefSeq" id="WP_215338244.1">
    <property type="nucleotide sequence ID" value="NZ_JAGSGD010000001.1"/>
</dbReference>
<feature type="transmembrane region" description="Helical" evidence="1">
    <location>
        <begin position="386"/>
        <end position="407"/>
    </location>
</feature>
<reference evidence="2" key="1">
    <citation type="submission" date="2021-04" db="EMBL/GenBank/DDBJ databases">
        <title>Draft genome assembly of strain Phenylobacterium sp. 20VBR1 using MiniION and Illumina platforms.</title>
        <authorList>
            <person name="Thomas F.A."/>
            <person name="Krishnan K.P."/>
            <person name="Sinha R.K."/>
        </authorList>
    </citation>
    <scope>NUCLEOTIDE SEQUENCE</scope>
    <source>
        <strain evidence="2">20VBR1</strain>
    </source>
</reference>
<organism evidence="2 3">
    <name type="scientific">Phenylobacterium glaciei</name>
    <dbReference type="NCBI Taxonomy" id="2803784"/>
    <lineage>
        <taxon>Bacteria</taxon>
        <taxon>Pseudomonadati</taxon>
        <taxon>Pseudomonadota</taxon>
        <taxon>Alphaproteobacteria</taxon>
        <taxon>Caulobacterales</taxon>
        <taxon>Caulobacteraceae</taxon>
        <taxon>Phenylobacterium</taxon>
    </lineage>
</organism>
<dbReference type="PANTHER" id="PTHR30282:SF0">
    <property type="entry name" value="P-AMINOBENZOYL-GLUTAMATE TRANSPORT PROTEIN"/>
    <property type="match status" value="1"/>
</dbReference>
<evidence type="ECO:0000313" key="2">
    <source>
        <dbReference type="EMBL" id="MBR7618360.1"/>
    </source>
</evidence>
<dbReference type="PANTHER" id="PTHR30282">
    <property type="entry name" value="P-AMINOBENZOYL GLUTAMATE TRANSPORTER"/>
    <property type="match status" value="1"/>
</dbReference>
<accession>A0A941HV88</accession>
<evidence type="ECO:0000256" key="1">
    <source>
        <dbReference type="SAM" id="Phobius"/>
    </source>
</evidence>
<feature type="transmembrane region" description="Helical" evidence="1">
    <location>
        <begin position="347"/>
        <end position="366"/>
    </location>
</feature>
<proteinExistence type="predicted"/>
<dbReference type="Pfam" id="PF03806">
    <property type="entry name" value="ABG_transport"/>
    <property type="match status" value="1"/>
</dbReference>
<keyword evidence="1" id="KW-1133">Transmembrane helix</keyword>
<keyword evidence="1" id="KW-0472">Membrane</keyword>
<sequence length="517" mass="54583">MAEVQERNAGSGKFLDTVERLGNALPDPVFIFIGIIGVLVGVSVFGAAAGWTAVNPVSGETLFAQSLLSQANIQKLFMEMPKTYTSFTPLGLALTIMLGAGIAERSGLFSSLLRSSLAGVPKHYLTPIVFLIGMLTTHAIDAGYLVYVPLAAVIYASAGRHPVLGLVVGFSGAAVGLSGNLIPGQYDVLIFGITEIGARLIVPDWTMNPLGNWWFSIAVAVLFTGLAWVIVEKVLAPRLGPWTGGVTRGELAATVVTVSERRGLRMAGLAALAVIGGFAALTFWPGYSPFLDVAATGSQRLLPFFRSLPAGLFLLFAATGWAYGASTGSIKSHRDVVEMMVKGLEGMLPYLVLIFFAAHFVAMFTWSNLGPIAAILGAQQLRALHAPPALLLPLLATMSAWLDFLIASGSAKWTAMSPVATPMMMLLGVSPEMTTAAYRLGDTVTNLISPLNPYFVLTFTFARRWAPDFRLGSLLALTLPLAAAFYLGGVALTAAWVALEIPVGPGASVAYHLPTAP</sequence>
<protein>
    <submittedName>
        <fullName evidence="2">AbgT family transporter</fullName>
    </submittedName>
</protein>
<dbReference type="InterPro" id="IPR004697">
    <property type="entry name" value="AbgT"/>
</dbReference>
<feature type="transmembrane region" description="Helical" evidence="1">
    <location>
        <begin position="267"/>
        <end position="287"/>
    </location>
</feature>
<comment type="caution">
    <text evidence="2">The sequence shown here is derived from an EMBL/GenBank/DDBJ whole genome shotgun (WGS) entry which is preliminary data.</text>
</comment>
<dbReference type="Proteomes" id="UP000622580">
    <property type="component" value="Unassembled WGS sequence"/>
</dbReference>
<feature type="transmembrane region" description="Helical" evidence="1">
    <location>
        <begin position="123"/>
        <end position="156"/>
    </location>
</feature>
<feature type="transmembrane region" description="Helical" evidence="1">
    <location>
        <begin position="474"/>
        <end position="499"/>
    </location>
</feature>
<keyword evidence="3" id="KW-1185">Reference proteome</keyword>
<evidence type="ECO:0000313" key="3">
    <source>
        <dbReference type="Proteomes" id="UP000622580"/>
    </source>
</evidence>
<feature type="transmembrane region" description="Helical" evidence="1">
    <location>
        <begin position="307"/>
        <end position="326"/>
    </location>
</feature>
<keyword evidence="1" id="KW-0812">Transmembrane</keyword>